<protein>
    <submittedName>
        <fullName evidence="13">Cation-transporting P-type ATPase</fullName>
    </submittedName>
</protein>
<dbReference type="Gene3D" id="3.40.1110.10">
    <property type="entry name" value="Calcium-transporting ATPase, cytoplasmic domain N"/>
    <property type="match status" value="1"/>
</dbReference>
<keyword evidence="5" id="KW-0547">Nucleotide-binding</keyword>
<dbReference type="SMART" id="SM00831">
    <property type="entry name" value="Cation_ATPase_N"/>
    <property type="match status" value="1"/>
</dbReference>
<evidence type="ECO:0000256" key="6">
    <source>
        <dbReference type="ARBA" id="ARBA00022840"/>
    </source>
</evidence>
<accession>A0ABZ3CCI4</accession>
<feature type="transmembrane region" description="Helical" evidence="11">
    <location>
        <begin position="152"/>
        <end position="170"/>
    </location>
</feature>
<dbReference type="SUPFAM" id="SSF56784">
    <property type="entry name" value="HAD-like"/>
    <property type="match status" value="1"/>
</dbReference>
<evidence type="ECO:0000256" key="3">
    <source>
        <dbReference type="ARBA" id="ARBA00022475"/>
    </source>
</evidence>
<keyword evidence="3" id="KW-1003">Cell membrane</keyword>
<evidence type="ECO:0000313" key="13">
    <source>
        <dbReference type="EMBL" id="WZX02085.1"/>
    </source>
</evidence>
<dbReference type="EMBL" id="CP128414">
    <property type="protein sequence ID" value="WZX02085.1"/>
    <property type="molecule type" value="Genomic_DNA"/>
</dbReference>
<feature type="transmembrane region" description="Helical" evidence="11">
    <location>
        <begin position="798"/>
        <end position="819"/>
    </location>
</feature>
<evidence type="ECO:0000256" key="5">
    <source>
        <dbReference type="ARBA" id="ARBA00022741"/>
    </source>
</evidence>
<dbReference type="Proteomes" id="UP001483898">
    <property type="component" value="Chromosome"/>
</dbReference>
<dbReference type="SUPFAM" id="SSF81665">
    <property type="entry name" value="Calcium ATPase, transmembrane domain M"/>
    <property type="match status" value="1"/>
</dbReference>
<dbReference type="PANTHER" id="PTHR43294">
    <property type="entry name" value="SODIUM/POTASSIUM-TRANSPORTING ATPASE SUBUNIT ALPHA"/>
    <property type="match status" value="1"/>
</dbReference>
<evidence type="ECO:0000256" key="4">
    <source>
        <dbReference type="ARBA" id="ARBA00022692"/>
    </source>
</evidence>
<comment type="subcellular location">
    <subcellularLocation>
        <location evidence="1">Cell membrane</location>
        <topology evidence="1">Multi-pass membrane protein</topology>
    </subcellularLocation>
</comment>
<dbReference type="InterPro" id="IPR036412">
    <property type="entry name" value="HAD-like_sf"/>
</dbReference>
<dbReference type="InterPro" id="IPR008250">
    <property type="entry name" value="ATPase_P-typ_transduc_dom_A_sf"/>
</dbReference>
<keyword evidence="6" id="KW-0067">ATP-binding</keyword>
<dbReference type="SUPFAM" id="SSF81660">
    <property type="entry name" value="Metal cation-transporting ATPase, ATP-binding domain N"/>
    <property type="match status" value="1"/>
</dbReference>
<comment type="similarity">
    <text evidence="2">Belongs to the cation transport ATPase (P-type) (TC 3.A.3) family. Type IIA subfamily.</text>
</comment>
<dbReference type="PROSITE" id="PS00154">
    <property type="entry name" value="ATPASE_E1_E2"/>
    <property type="match status" value="1"/>
</dbReference>
<evidence type="ECO:0000259" key="12">
    <source>
        <dbReference type="SMART" id="SM00831"/>
    </source>
</evidence>
<keyword evidence="14" id="KW-1185">Reference proteome</keyword>
<feature type="compositionally biased region" description="Basic residues" evidence="10">
    <location>
        <begin position="22"/>
        <end position="31"/>
    </location>
</feature>
<dbReference type="Gene3D" id="3.40.50.1000">
    <property type="entry name" value="HAD superfamily/HAD-like"/>
    <property type="match status" value="1"/>
</dbReference>
<name>A0ABZ3CCI4_9MOLU</name>
<dbReference type="SUPFAM" id="SSF81653">
    <property type="entry name" value="Calcium ATPase, transduction domain A"/>
    <property type="match status" value="1"/>
</dbReference>
<dbReference type="InterPro" id="IPR050510">
    <property type="entry name" value="Cation_transp_ATPase_P-type"/>
</dbReference>
<feature type="transmembrane region" description="Helical" evidence="11">
    <location>
        <begin position="877"/>
        <end position="898"/>
    </location>
</feature>
<dbReference type="InterPro" id="IPR044492">
    <property type="entry name" value="P_typ_ATPase_HD_dom"/>
</dbReference>
<dbReference type="NCBIfam" id="TIGR01494">
    <property type="entry name" value="ATPase_P-type"/>
    <property type="match status" value="2"/>
</dbReference>
<dbReference type="Pfam" id="PF00690">
    <property type="entry name" value="Cation_ATPase_N"/>
    <property type="match status" value="1"/>
</dbReference>
<evidence type="ECO:0000313" key="14">
    <source>
        <dbReference type="Proteomes" id="UP001483898"/>
    </source>
</evidence>
<dbReference type="SFLD" id="SFLDG00002">
    <property type="entry name" value="C1.7:_P-type_atpase_like"/>
    <property type="match status" value="1"/>
</dbReference>
<keyword evidence="4 11" id="KW-0812">Transmembrane</keyword>
<feature type="compositionally biased region" description="Basic residues" evidence="10">
    <location>
        <begin position="1"/>
        <end position="12"/>
    </location>
</feature>
<keyword evidence="9 11" id="KW-0472">Membrane</keyword>
<evidence type="ECO:0000256" key="11">
    <source>
        <dbReference type="SAM" id="Phobius"/>
    </source>
</evidence>
<feature type="transmembrane region" description="Helical" evidence="11">
    <location>
        <begin position="176"/>
        <end position="193"/>
    </location>
</feature>
<evidence type="ECO:0000256" key="8">
    <source>
        <dbReference type="ARBA" id="ARBA00022989"/>
    </source>
</evidence>
<evidence type="ECO:0000256" key="10">
    <source>
        <dbReference type="SAM" id="MobiDB-lite"/>
    </source>
</evidence>
<evidence type="ECO:0000256" key="9">
    <source>
        <dbReference type="ARBA" id="ARBA00023136"/>
    </source>
</evidence>
<feature type="region of interest" description="Disordered" evidence="10">
    <location>
        <begin position="1"/>
        <end position="38"/>
    </location>
</feature>
<dbReference type="Pfam" id="PF00689">
    <property type="entry name" value="Cation_ATPase_C"/>
    <property type="match status" value="1"/>
</dbReference>
<dbReference type="InterPro" id="IPR023299">
    <property type="entry name" value="ATPase_P-typ_cyto_dom_N"/>
</dbReference>
<evidence type="ECO:0000256" key="7">
    <source>
        <dbReference type="ARBA" id="ARBA00022967"/>
    </source>
</evidence>
<dbReference type="Pfam" id="PF00122">
    <property type="entry name" value="E1-E2_ATPase"/>
    <property type="match status" value="1"/>
</dbReference>
<dbReference type="Pfam" id="PF13246">
    <property type="entry name" value="Cation_ATPase"/>
    <property type="match status" value="1"/>
</dbReference>
<dbReference type="SFLD" id="SFLDS00003">
    <property type="entry name" value="Haloacid_Dehalogenase"/>
    <property type="match status" value="1"/>
</dbReference>
<gene>
    <name evidence="13" type="ORF">QN326_00450</name>
</gene>
<dbReference type="InterPro" id="IPR006068">
    <property type="entry name" value="ATPase_P-typ_cation-transptr_C"/>
</dbReference>
<proteinExistence type="inferred from homology"/>
<reference evidence="13" key="1">
    <citation type="submission" date="2023-06" db="EMBL/GenBank/DDBJ databases">
        <title>Complete Genome of Candidatus Phytoplasma asteris M8.</title>
        <authorList>
            <person name="Toth R."/>
            <person name="Ilic A.-M."/>
            <person name="Huettel B."/>
            <person name="Duduk B."/>
            <person name="Kube M."/>
        </authorList>
    </citation>
    <scope>NUCLEOTIDE SEQUENCE [LARGE SCALE GENOMIC DNA]</scope>
    <source>
        <strain evidence="13">M8</strain>
    </source>
</reference>
<dbReference type="PRINTS" id="PR00119">
    <property type="entry name" value="CATATPASE"/>
</dbReference>
<dbReference type="Gene3D" id="1.20.1110.10">
    <property type="entry name" value="Calcium-transporting ATPase, transmembrane domain"/>
    <property type="match status" value="1"/>
</dbReference>
<feature type="transmembrane region" description="Helical" evidence="11">
    <location>
        <begin position="944"/>
        <end position="963"/>
    </location>
</feature>
<sequence>MQNKKARARRQKNIQMTLHTNKTNKPHKPHNSKPQPNFPTKKLSYSIIILIILNSFIPFNFIHHYSLANIFYISVNKILKYKFSQRKQLYMNKKEEILQISRLDKDAVVKHLNTDACGLTDKQAQERQTLYGKNIIKQGESFPFWQQFIKQFTSVMAILLWIAALMIFVINPKEAAIGISIILVIIVNGLFSFSQEYKADKMLSSLGKMIPKKVQVYRNKKIELMDVIELTIGDVIFLETGTQVPVDARIIQSNSFFVDNSMLSGETIPLNRTEMPNLEDNHSIAEMPNLVYAGTTVTQGSCFAVVYAIGNNTQIGEVSSIAQSIEKGKSLLDQEMNHIVKKVSIIASCAALFVFMICFFKAEKYNIDSFRAAIVCAVGMLVANIPEGLLPTVNLSLAVGSQRMAKQNALVKKISSLETLSSTTVICTDKTGTLTQNQLTVRKIVTPDGTIKLKGSGYNDEQTFSVCPNNTVSKKGIEKFLIASVLCSEAKLVPTPTKPHQFELIGNPTEGALLIAAKKYGYNIEEVKNNLEIIQLNPFTSERKKMSVLVKNNQEPAYDTNSQYLFIKGAPNIVLEQCQMQYKGSQVSPFSPHEKESFLKQNDQFASQGYRVLALAYKKIEQNPPLEEDMVFLGFAVNYDPPREEVKEAVKNLTQAGLKITIITGDYSLTAAAIGKQVGIIQDKFVGLDGCDLDKMSLEKLQEVLKSPHPVVFSRTTPKHKLKIVQAYRNNGEVVGVTGDGVNDILALKAAHIGIAMGKAGTDVARNAADMILLDDNFATISKAVLEGRCIYENIKKFITYVFASNIPQIFPFIAIAFLGVTEPYLYVLQILAIDLLTDLIPAIALGAEETDPSLLVQKPRTKNDHLMDAKVLKRSYGFLGIVEGLMSLAFFCAVYNFNTKDNFFLASTMAFGAVIFAQVGNAFACRSNKLYFWQTIKKPNKILYYGIIIEVLFFVLITKFSSLSDIFHTKDINISHYLCLLLCPLVMLLFDTIWKKVFAFKNQKQSKIN</sequence>
<dbReference type="InterPro" id="IPR004014">
    <property type="entry name" value="ATPase_P-typ_cation-transptr_N"/>
</dbReference>
<dbReference type="InterPro" id="IPR001757">
    <property type="entry name" value="P_typ_ATPase"/>
</dbReference>
<dbReference type="InterPro" id="IPR023214">
    <property type="entry name" value="HAD_sf"/>
</dbReference>
<dbReference type="Gene3D" id="2.70.150.10">
    <property type="entry name" value="Calcium-transporting ATPase, cytoplasmic transduction domain A"/>
    <property type="match status" value="1"/>
</dbReference>
<feature type="transmembrane region" description="Helical" evidence="11">
    <location>
        <begin position="975"/>
        <end position="995"/>
    </location>
</feature>
<feature type="transmembrane region" description="Helical" evidence="11">
    <location>
        <begin position="339"/>
        <end position="360"/>
    </location>
</feature>
<feature type="transmembrane region" description="Helical" evidence="11">
    <location>
        <begin position="904"/>
        <end position="924"/>
    </location>
</feature>
<dbReference type="SFLD" id="SFLDF00027">
    <property type="entry name" value="p-type_atpase"/>
    <property type="match status" value="1"/>
</dbReference>
<feature type="transmembrane region" description="Helical" evidence="11">
    <location>
        <begin position="43"/>
        <end position="61"/>
    </location>
</feature>
<keyword evidence="7" id="KW-1278">Translocase</keyword>
<dbReference type="PANTHER" id="PTHR43294:SF21">
    <property type="entry name" value="CATION TRANSPORTING ATPASE"/>
    <property type="match status" value="1"/>
</dbReference>
<evidence type="ECO:0000256" key="1">
    <source>
        <dbReference type="ARBA" id="ARBA00004651"/>
    </source>
</evidence>
<feature type="domain" description="Cation-transporting P-type ATPase N-terminal" evidence="12">
    <location>
        <begin position="99"/>
        <end position="172"/>
    </location>
</feature>
<evidence type="ECO:0000256" key="2">
    <source>
        <dbReference type="ARBA" id="ARBA00005675"/>
    </source>
</evidence>
<dbReference type="InterPro" id="IPR059000">
    <property type="entry name" value="ATPase_P-type_domA"/>
</dbReference>
<dbReference type="PRINTS" id="PR00120">
    <property type="entry name" value="HATPASE"/>
</dbReference>
<dbReference type="InterPro" id="IPR023298">
    <property type="entry name" value="ATPase_P-typ_TM_dom_sf"/>
</dbReference>
<keyword evidence="8 11" id="KW-1133">Transmembrane helix</keyword>
<dbReference type="InterPro" id="IPR018303">
    <property type="entry name" value="ATPase_P-typ_P_site"/>
</dbReference>
<feature type="transmembrane region" description="Helical" evidence="11">
    <location>
        <begin position="372"/>
        <end position="397"/>
    </location>
</feature>
<organism evidence="13 14">
    <name type="scientific">Candidatus Phytoplasma asteris</name>
    <dbReference type="NCBI Taxonomy" id="85620"/>
    <lineage>
        <taxon>Bacteria</taxon>
        <taxon>Bacillati</taxon>
        <taxon>Mycoplasmatota</taxon>
        <taxon>Mollicutes</taxon>
        <taxon>Acholeplasmatales</taxon>
        <taxon>Acholeplasmataceae</taxon>
        <taxon>Candidatus Phytoplasma</taxon>
        <taxon>16SrI (Aster yellows group)</taxon>
    </lineage>
</organism>